<feature type="domain" description="C2H2-type" evidence="2">
    <location>
        <begin position="52"/>
        <end position="79"/>
    </location>
</feature>
<dbReference type="InterPro" id="IPR036236">
    <property type="entry name" value="Znf_C2H2_sf"/>
</dbReference>
<dbReference type="EMBL" id="EU955766">
    <property type="protein sequence ID" value="ACG27884.1"/>
    <property type="molecule type" value="mRNA"/>
</dbReference>
<sequence length="210" mass="21757">MEQAPPSLPSRPGVAAVDMALGLAPPEGHRRHEEEQNQLATARVGGKGGRLFPCLFCNKKFLKSQALGGHQNAHKKERAAGALNWNPYLYGDPYAAAAVPGSRLGAAAASVPLASHGGGTAAAEAEPPGSVSVVKLKLERTDGGAALFTDDAGALLLAEPAAADRPFTRLPDGTVDMLNWRRTSRVSAPPDTNAAPSGAGEELLDLELRL</sequence>
<dbReference type="PROSITE" id="PS50157">
    <property type="entry name" value="ZINC_FINGER_C2H2_2"/>
    <property type="match status" value="1"/>
</dbReference>
<reference evidence="3" key="1">
    <citation type="journal article" date="2009" name="Plant Mol. Biol.">
        <title>Insights into corn genes derived from large-scale cDNA sequencing.</title>
        <authorList>
            <person name="Alexandrov N.N."/>
            <person name="Brover V.V."/>
            <person name="Freidin S."/>
            <person name="Troukhan M.E."/>
            <person name="Tatarinova T.V."/>
            <person name="Zhang H."/>
            <person name="Swaller T.J."/>
            <person name="Lu Y.P."/>
            <person name="Bouck J."/>
            <person name="Flavell R.B."/>
            <person name="Feldmann K.A."/>
        </authorList>
    </citation>
    <scope>NUCLEOTIDE SEQUENCE</scope>
</reference>
<accession>B6SSQ1</accession>
<dbReference type="InterPro" id="IPR013087">
    <property type="entry name" value="Znf_C2H2_type"/>
</dbReference>
<dbReference type="ExpressionAtlas" id="B6SSQ1">
    <property type="expression patterns" value="baseline and differential"/>
</dbReference>
<keyword evidence="1" id="KW-0863">Zinc-finger</keyword>
<dbReference type="GO" id="GO:0003700">
    <property type="term" value="F:DNA-binding transcription factor activity"/>
    <property type="evidence" value="ECO:0007669"/>
    <property type="project" value="InterPro"/>
</dbReference>
<protein>
    <recommendedName>
        <fullName evidence="2">C2H2-type domain-containing protein</fullName>
    </recommendedName>
</protein>
<evidence type="ECO:0000259" key="2">
    <source>
        <dbReference type="PROSITE" id="PS50157"/>
    </source>
</evidence>
<dbReference type="PANTHER" id="PTHR45730">
    <property type="entry name" value="ZINC FINGER PROTEIN JAGGED"/>
    <property type="match status" value="1"/>
</dbReference>
<dbReference type="PROSITE" id="PS00028">
    <property type="entry name" value="ZINC_FINGER_C2H2_1"/>
    <property type="match status" value="1"/>
</dbReference>
<evidence type="ECO:0000313" key="3">
    <source>
        <dbReference type="EMBL" id="ACG27884.1"/>
    </source>
</evidence>
<dbReference type="AlphaFoldDB" id="B6SSQ1"/>
<dbReference type="Gene3D" id="3.30.160.60">
    <property type="entry name" value="Classic Zinc Finger"/>
    <property type="match status" value="1"/>
</dbReference>
<name>B6SSQ1_MAIZE</name>
<dbReference type="InterPro" id="IPR045320">
    <property type="entry name" value="JAGGED/SL1-like"/>
</dbReference>
<keyword evidence="1" id="KW-0479">Metal-binding</keyword>
<dbReference type="SUPFAM" id="SSF57667">
    <property type="entry name" value="beta-beta-alpha zinc fingers"/>
    <property type="match status" value="1"/>
</dbReference>
<dbReference type="PANTHER" id="PTHR45730:SF108">
    <property type="entry name" value="PROTEIN LATE FLOWERING"/>
    <property type="match status" value="1"/>
</dbReference>
<evidence type="ECO:0000256" key="1">
    <source>
        <dbReference type="PROSITE-ProRule" id="PRU00042"/>
    </source>
</evidence>
<dbReference type="GO" id="GO:0008270">
    <property type="term" value="F:zinc ion binding"/>
    <property type="evidence" value="ECO:0007669"/>
    <property type="project" value="UniProtKB-KW"/>
</dbReference>
<keyword evidence="1" id="KW-0862">Zinc</keyword>
<organism evidence="3">
    <name type="scientific">Zea mays</name>
    <name type="common">Maize</name>
    <dbReference type="NCBI Taxonomy" id="4577"/>
    <lineage>
        <taxon>Eukaryota</taxon>
        <taxon>Viridiplantae</taxon>
        <taxon>Streptophyta</taxon>
        <taxon>Embryophyta</taxon>
        <taxon>Tracheophyta</taxon>
        <taxon>Spermatophyta</taxon>
        <taxon>Magnoliopsida</taxon>
        <taxon>Liliopsida</taxon>
        <taxon>Poales</taxon>
        <taxon>Poaceae</taxon>
        <taxon>PACMAD clade</taxon>
        <taxon>Panicoideae</taxon>
        <taxon>Andropogonodae</taxon>
        <taxon>Andropogoneae</taxon>
        <taxon>Tripsacinae</taxon>
        <taxon>Zea</taxon>
    </lineage>
</organism>
<proteinExistence type="evidence at transcript level"/>